<evidence type="ECO:0000313" key="1">
    <source>
        <dbReference type="EMBL" id="CEP14724.1"/>
    </source>
</evidence>
<gene>
    <name evidence="1" type="primary">PARPA_08908.1 scaffold 35132</name>
</gene>
<evidence type="ECO:0000313" key="2">
    <source>
        <dbReference type="Proteomes" id="UP000054107"/>
    </source>
</evidence>
<dbReference type="AlphaFoldDB" id="A0A0B7NGQ3"/>
<name>A0A0B7NGQ3_9FUNG</name>
<dbReference type="EMBL" id="LN731665">
    <property type="protein sequence ID" value="CEP14724.1"/>
    <property type="molecule type" value="Genomic_DNA"/>
</dbReference>
<dbReference type="OrthoDB" id="2277247at2759"/>
<proteinExistence type="predicted"/>
<sequence length="116" mass="13480">MERSQVLRWRLGWLPGEKPRPCPFHPTANLSRTHATNCLQIHSRLQLPESIQDPLSFLLNLLPLKNPTNAQYSASWAVRWPAICLILYELDHIFHNEEIPLAPPNISTLLVEWLQR</sequence>
<protein>
    <recommendedName>
        <fullName evidence="3">Ndc10 domain-containing protein</fullName>
    </recommendedName>
</protein>
<organism evidence="1 2">
    <name type="scientific">Parasitella parasitica</name>
    <dbReference type="NCBI Taxonomy" id="35722"/>
    <lineage>
        <taxon>Eukaryota</taxon>
        <taxon>Fungi</taxon>
        <taxon>Fungi incertae sedis</taxon>
        <taxon>Mucoromycota</taxon>
        <taxon>Mucoromycotina</taxon>
        <taxon>Mucoromycetes</taxon>
        <taxon>Mucorales</taxon>
        <taxon>Mucorineae</taxon>
        <taxon>Mucoraceae</taxon>
        <taxon>Parasitella</taxon>
    </lineage>
</organism>
<reference evidence="1 2" key="1">
    <citation type="submission" date="2014-09" db="EMBL/GenBank/DDBJ databases">
        <authorList>
            <person name="Ellenberger Sabrina"/>
        </authorList>
    </citation>
    <scope>NUCLEOTIDE SEQUENCE [LARGE SCALE GENOMIC DNA]</scope>
    <source>
        <strain evidence="1 2">CBS 412.66</strain>
    </source>
</reference>
<dbReference type="Proteomes" id="UP000054107">
    <property type="component" value="Unassembled WGS sequence"/>
</dbReference>
<evidence type="ECO:0008006" key="3">
    <source>
        <dbReference type="Google" id="ProtNLM"/>
    </source>
</evidence>
<accession>A0A0B7NGQ3</accession>
<dbReference type="STRING" id="35722.A0A0B7NGQ3"/>
<keyword evidence="2" id="KW-1185">Reference proteome</keyword>